<protein>
    <submittedName>
        <fullName evidence="1">Uncharacterized protein</fullName>
    </submittedName>
</protein>
<dbReference type="SUPFAM" id="SSF55729">
    <property type="entry name" value="Acyl-CoA N-acyltransferases (Nat)"/>
    <property type="match status" value="1"/>
</dbReference>
<dbReference type="EMBL" id="JAJOMB010000001">
    <property type="protein sequence ID" value="MCD5309631.1"/>
    <property type="molecule type" value="Genomic_DNA"/>
</dbReference>
<dbReference type="Proteomes" id="UP001138997">
    <property type="component" value="Unassembled WGS sequence"/>
</dbReference>
<keyword evidence="2" id="KW-1185">Reference proteome</keyword>
<dbReference type="InterPro" id="IPR016181">
    <property type="entry name" value="Acyl_CoA_acyltransferase"/>
</dbReference>
<name>A0A9X1N9E3_9ACTN</name>
<evidence type="ECO:0000313" key="2">
    <source>
        <dbReference type="Proteomes" id="UP001138997"/>
    </source>
</evidence>
<dbReference type="AlphaFoldDB" id="A0A9X1N9E3"/>
<sequence>MTESMTAGAPSWTVRRARLIDIPAVSRMLRAPSLADWPLPGGVSDDDLTTATRLMLTHVGLEHGEFWVAESAGEVRAAVVIFPPTVPAGGFGTKQRLEGALKLELGLIPGLPDNTDITELAALAGAPEMHWLLMPLHAPGDDEVLNDLLEAALPVVDETGMPVMCLEQGAPAAPLRAAGFELLAVPLDLAVTASLRAGAQAPDDAESLLAISL</sequence>
<proteinExistence type="predicted"/>
<comment type="caution">
    <text evidence="1">The sequence shown here is derived from an EMBL/GenBank/DDBJ whole genome shotgun (WGS) entry which is preliminary data.</text>
</comment>
<accession>A0A9X1N9E3</accession>
<reference evidence="1" key="1">
    <citation type="submission" date="2021-11" db="EMBL/GenBank/DDBJ databases">
        <title>Streptomyces corallinus and Kineosporia corallina sp. nov., two new coral-derived marine actinobacteria.</title>
        <authorList>
            <person name="Buangrab K."/>
            <person name="Sutthacheep M."/>
            <person name="Yeemin T."/>
            <person name="Harunari E."/>
            <person name="Igarashi Y."/>
            <person name="Sripreechasak P."/>
            <person name="Kanchanasin P."/>
            <person name="Tanasupawat S."/>
            <person name="Phongsopitanun W."/>
        </authorList>
    </citation>
    <scope>NUCLEOTIDE SEQUENCE</scope>
    <source>
        <strain evidence="1">JCM 31032</strain>
    </source>
</reference>
<dbReference type="RefSeq" id="WP_231438554.1">
    <property type="nucleotide sequence ID" value="NZ_JAJOMB010000001.1"/>
</dbReference>
<evidence type="ECO:0000313" key="1">
    <source>
        <dbReference type="EMBL" id="MCD5309631.1"/>
    </source>
</evidence>
<gene>
    <name evidence="1" type="ORF">LR394_01895</name>
</gene>
<organism evidence="1 2">
    <name type="scientific">Kineosporia babensis</name>
    <dbReference type="NCBI Taxonomy" id="499548"/>
    <lineage>
        <taxon>Bacteria</taxon>
        <taxon>Bacillati</taxon>
        <taxon>Actinomycetota</taxon>
        <taxon>Actinomycetes</taxon>
        <taxon>Kineosporiales</taxon>
        <taxon>Kineosporiaceae</taxon>
        <taxon>Kineosporia</taxon>
    </lineage>
</organism>